<dbReference type="Proteomes" id="UP000752012">
    <property type="component" value="Unassembled WGS sequence"/>
</dbReference>
<sequence length="56" mass="6968">MNKQEKWTSLHDRMERLSHMVDQLDPERTEVEDIDRMIAMLEELEEKCRQYRSEEE</sequence>
<accession>A0A969PP90</accession>
<protein>
    <submittedName>
        <fullName evidence="1">Uncharacterized protein</fullName>
    </submittedName>
</protein>
<evidence type="ECO:0000313" key="2">
    <source>
        <dbReference type="Proteomes" id="UP000752012"/>
    </source>
</evidence>
<keyword evidence="2" id="KW-1185">Reference proteome</keyword>
<gene>
    <name evidence="1" type="ORF">HCN83_09730</name>
</gene>
<dbReference type="EMBL" id="JAATHJ010000012">
    <property type="protein sequence ID" value="NJP37865.1"/>
    <property type="molecule type" value="Genomic_DNA"/>
</dbReference>
<reference evidence="1 2" key="1">
    <citation type="submission" date="2020-03" db="EMBL/GenBank/DDBJ databases">
        <title>Assessment of the enzymatic potential of alkaline-tolerant lipase obtained from Bacillus luteus H11 (technogenic soil) for the bioremediation of saline soils contaminated with petroleum substances.</title>
        <authorList>
            <person name="Kalwasinska A."/>
        </authorList>
    </citation>
    <scope>NUCLEOTIDE SEQUENCE [LARGE SCALE GENOMIC DNA]</scope>
    <source>
        <strain evidence="1 2">H11</strain>
    </source>
</reference>
<proteinExistence type="predicted"/>
<name>A0A969PP90_9BACI</name>
<dbReference type="RefSeq" id="WP_168006784.1">
    <property type="nucleotide sequence ID" value="NZ_JAATHJ010000012.1"/>
</dbReference>
<dbReference type="NCBIfam" id="NF040878">
    <property type="entry name" value="SE1561_fam"/>
    <property type="match status" value="1"/>
</dbReference>
<dbReference type="InterPro" id="IPR047670">
    <property type="entry name" value="YfjT-like"/>
</dbReference>
<organism evidence="1 2">
    <name type="scientific">Alkalicoccus luteus</name>
    <dbReference type="NCBI Taxonomy" id="1237094"/>
    <lineage>
        <taxon>Bacteria</taxon>
        <taxon>Bacillati</taxon>
        <taxon>Bacillota</taxon>
        <taxon>Bacilli</taxon>
        <taxon>Bacillales</taxon>
        <taxon>Bacillaceae</taxon>
        <taxon>Alkalicoccus</taxon>
    </lineage>
</organism>
<evidence type="ECO:0000313" key="1">
    <source>
        <dbReference type="EMBL" id="NJP37865.1"/>
    </source>
</evidence>
<dbReference type="AlphaFoldDB" id="A0A969PP90"/>
<comment type="caution">
    <text evidence="1">The sequence shown here is derived from an EMBL/GenBank/DDBJ whole genome shotgun (WGS) entry which is preliminary data.</text>
</comment>